<evidence type="ECO:0000259" key="6">
    <source>
        <dbReference type="Pfam" id="PF00082"/>
    </source>
</evidence>
<dbReference type="Proteomes" id="UP001244011">
    <property type="component" value="Unassembled WGS sequence"/>
</dbReference>
<dbReference type="GeneID" id="85305802"/>
<dbReference type="GO" id="GO:0006508">
    <property type="term" value="P:proteolysis"/>
    <property type="evidence" value="ECO:0007669"/>
    <property type="project" value="UniProtKB-KW"/>
</dbReference>
<dbReference type="InterPro" id="IPR000209">
    <property type="entry name" value="Peptidase_S8/S53_dom"/>
</dbReference>
<feature type="compositionally biased region" description="Basic and acidic residues" evidence="5">
    <location>
        <begin position="7"/>
        <end position="21"/>
    </location>
</feature>
<protein>
    <recommendedName>
        <fullName evidence="6">Peptidase S8/S53 domain-containing protein</fullName>
    </recommendedName>
</protein>
<reference evidence="7" key="1">
    <citation type="submission" date="2023-06" db="EMBL/GenBank/DDBJ databases">
        <title>Genome-scale phylogeny and comparative genomics of the fungal order Sordariales.</title>
        <authorList>
            <consortium name="Lawrence Berkeley National Laboratory"/>
            <person name="Hensen N."/>
            <person name="Bonometti L."/>
            <person name="Westerberg I."/>
            <person name="Brannstrom I.O."/>
            <person name="Guillou S."/>
            <person name="Cros-Aarteil S."/>
            <person name="Calhoun S."/>
            <person name="Haridas S."/>
            <person name="Kuo A."/>
            <person name="Mondo S."/>
            <person name="Pangilinan J."/>
            <person name="Riley R."/>
            <person name="Labutti K."/>
            <person name="Andreopoulos B."/>
            <person name="Lipzen A."/>
            <person name="Chen C."/>
            <person name="Yanf M."/>
            <person name="Daum C."/>
            <person name="Ng V."/>
            <person name="Clum A."/>
            <person name="Steindorff A."/>
            <person name="Ohm R."/>
            <person name="Martin F."/>
            <person name="Silar P."/>
            <person name="Natvig D."/>
            <person name="Lalanne C."/>
            <person name="Gautier V."/>
            <person name="Ament-Velasquez S.L."/>
            <person name="Kruys A."/>
            <person name="Hutchinson M.I."/>
            <person name="Powell A.J."/>
            <person name="Barry K."/>
            <person name="Miller A.N."/>
            <person name="Grigoriev I.V."/>
            <person name="Debuchy R."/>
            <person name="Gladieux P."/>
            <person name="Thoren M.H."/>
            <person name="Johannesson H."/>
        </authorList>
    </citation>
    <scope>NUCLEOTIDE SEQUENCE</scope>
    <source>
        <strain evidence="7">8032-3</strain>
    </source>
</reference>
<dbReference type="AlphaFoldDB" id="A0AAJ0FKQ4"/>
<organism evidence="7 8">
    <name type="scientific">Phialemonium atrogriseum</name>
    <dbReference type="NCBI Taxonomy" id="1093897"/>
    <lineage>
        <taxon>Eukaryota</taxon>
        <taxon>Fungi</taxon>
        <taxon>Dikarya</taxon>
        <taxon>Ascomycota</taxon>
        <taxon>Pezizomycotina</taxon>
        <taxon>Sordariomycetes</taxon>
        <taxon>Sordariomycetidae</taxon>
        <taxon>Cephalothecales</taxon>
        <taxon>Cephalothecaceae</taxon>
        <taxon>Phialemonium</taxon>
    </lineage>
</organism>
<dbReference type="GO" id="GO:0004252">
    <property type="term" value="F:serine-type endopeptidase activity"/>
    <property type="evidence" value="ECO:0007669"/>
    <property type="project" value="UniProtKB-UniRule"/>
</dbReference>
<feature type="region of interest" description="Disordered" evidence="5">
    <location>
        <begin position="1"/>
        <end position="32"/>
    </location>
</feature>
<accession>A0AAJ0FKQ4</accession>
<feature type="domain" description="Peptidase S8/S53" evidence="6">
    <location>
        <begin position="624"/>
        <end position="842"/>
    </location>
</feature>
<dbReference type="SUPFAM" id="SSF52743">
    <property type="entry name" value="Subtilisin-like"/>
    <property type="match status" value="1"/>
</dbReference>
<comment type="caution">
    <text evidence="7">The sequence shown here is derived from an EMBL/GenBank/DDBJ whole genome shotgun (WGS) entry which is preliminary data.</text>
</comment>
<dbReference type="CDD" id="cd07491">
    <property type="entry name" value="Peptidases_S8_7"/>
    <property type="match status" value="1"/>
</dbReference>
<feature type="region of interest" description="Disordered" evidence="5">
    <location>
        <begin position="202"/>
        <end position="257"/>
    </location>
</feature>
<keyword evidence="2 4" id="KW-0378">Hydrolase</keyword>
<dbReference type="Pfam" id="PF00082">
    <property type="entry name" value="Peptidase_S8"/>
    <property type="match status" value="1"/>
</dbReference>
<evidence type="ECO:0000256" key="3">
    <source>
        <dbReference type="ARBA" id="ARBA00022825"/>
    </source>
</evidence>
<dbReference type="InterPro" id="IPR036770">
    <property type="entry name" value="Ankyrin_rpt-contain_sf"/>
</dbReference>
<dbReference type="PRINTS" id="PR00723">
    <property type="entry name" value="SUBTILISIN"/>
</dbReference>
<proteinExistence type="inferred from homology"/>
<dbReference type="Gene3D" id="1.25.40.20">
    <property type="entry name" value="Ankyrin repeat-containing domain"/>
    <property type="match status" value="1"/>
</dbReference>
<keyword evidence="3 4" id="KW-0720">Serine protease</keyword>
<gene>
    <name evidence="7" type="ORF">QBC33DRAFT_203355</name>
</gene>
<feature type="active site" description="Charge relay system" evidence="4">
    <location>
        <position position="630"/>
    </location>
</feature>
<feature type="compositionally biased region" description="Acidic residues" evidence="5">
    <location>
        <begin position="202"/>
        <end position="247"/>
    </location>
</feature>
<keyword evidence="8" id="KW-1185">Reference proteome</keyword>
<dbReference type="InterPro" id="IPR036852">
    <property type="entry name" value="Peptidase_S8/S53_dom_sf"/>
</dbReference>
<name>A0AAJ0FKQ4_9PEZI</name>
<evidence type="ECO:0000313" key="8">
    <source>
        <dbReference type="Proteomes" id="UP001244011"/>
    </source>
</evidence>
<evidence type="ECO:0000313" key="7">
    <source>
        <dbReference type="EMBL" id="KAK1764325.1"/>
    </source>
</evidence>
<keyword evidence="1 4" id="KW-0645">Protease</keyword>
<sequence>MAPPQTMEKDEKEAKAMENRRGKTKGPRKSDAERILSAALETDFTQPAQAQEFEIKWKEKVQKKSGSKILLVLAKKSRWPDGMQWSPAKIKEFLDWALERYHTLLAVKEDDYSPLHLAVTDGNAAFVDAVLNNQKMTSLGLGQILSETCQHGNALHIAIKHRLSLINLLIEKSARFSEIFSKGDLRSQNTPLHACMAMDLREEDEGDEEASSSSSDEDESDEDERDENERDENERNEDERDEDESDEDQHSRIHHDYDGGSASRYVLDIVELLVRKQKEVLWQLNGDKRTPYQERINQLRSSKFMETELAKADKLAADDNKLAADEEKRKAAALQTIVARDPIASFIRYYCMTQFTRDKIMTCLYQPGQERHIEFDLGGLPHPTISADYLDRLSQHLQFESILKYVALPKVTMETTTVTRKKKKSENSPIQRGLSDLVAVFDWLRRNNVTKIIRVMVVDDGDPAHADKSIVKALQGFEVEQWDWKRLDLCTDVIWKSTSVVQEISLYSTGNNAVLMGWASSQGLLSNKNFSKLKKVTLFIREGLEDGEQLKSYINGFKKRIGDGTQDRVKVYHFLDNKDVSYASDFKRTGLHLQQENSWIDCMANFARLLRTARKQDGGSVDPIKIAVIDDGVDASLVSLDSKIATGKSFCPYANSSDLISPYYVSSGNHGTCMATLISRLAPNVSLYVARLDERQSVGNGQRQIMPKSAADAIRWATSCDVHIISMSWTIETPVAGNEDMQSLETAVRDAANKNILMFCSTSDQGSSTKDICYPGDFEGCIKIGGATDTGEALAWVNAEKIDFLLPGKNVPFANNEGTVTSYESGSSVATAAASGLAGLLIYCAKLLGEGDRLQNRTNMREAFKAMSTTDKKFPRVQEYFEQHFIRELARQDGLGDKPKRLLSSYNVSTEEWNDNCRKALEWVMRLVGGSN</sequence>
<dbReference type="Gene3D" id="3.40.50.200">
    <property type="entry name" value="Peptidase S8/S53 domain"/>
    <property type="match status" value="1"/>
</dbReference>
<evidence type="ECO:0000256" key="5">
    <source>
        <dbReference type="SAM" id="MobiDB-lite"/>
    </source>
</evidence>
<comment type="similarity">
    <text evidence="4">Belongs to the peptidase S8 family.</text>
</comment>
<feature type="active site" description="Charge relay system" evidence="4">
    <location>
        <position position="670"/>
    </location>
</feature>
<evidence type="ECO:0000256" key="1">
    <source>
        <dbReference type="ARBA" id="ARBA00022670"/>
    </source>
</evidence>
<feature type="compositionally biased region" description="Basic and acidic residues" evidence="5">
    <location>
        <begin position="248"/>
        <end position="257"/>
    </location>
</feature>
<dbReference type="InterPro" id="IPR015500">
    <property type="entry name" value="Peptidase_S8_subtilisin-rel"/>
</dbReference>
<dbReference type="EMBL" id="MU839021">
    <property type="protein sequence ID" value="KAK1764325.1"/>
    <property type="molecule type" value="Genomic_DNA"/>
</dbReference>
<dbReference type="RefSeq" id="XP_060280538.1">
    <property type="nucleotide sequence ID" value="XM_060422615.1"/>
</dbReference>
<feature type="active site" description="Charge relay system" evidence="4">
    <location>
        <position position="828"/>
    </location>
</feature>
<evidence type="ECO:0000256" key="2">
    <source>
        <dbReference type="ARBA" id="ARBA00022801"/>
    </source>
</evidence>
<dbReference type="PROSITE" id="PS51892">
    <property type="entry name" value="SUBTILASE"/>
    <property type="match status" value="1"/>
</dbReference>
<evidence type="ECO:0000256" key="4">
    <source>
        <dbReference type="PROSITE-ProRule" id="PRU01240"/>
    </source>
</evidence>